<feature type="compositionally biased region" description="Basic residues" evidence="1">
    <location>
        <begin position="354"/>
        <end position="379"/>
    </location>
</feature>
<keyword evidence="3" id="KW-1185">Reference proteome</keyword>
<dbReference type="Pfam" id="PF13830">
    <property type="entry name" value="DUF4192"/>
    <property type="match status" value="1"/>
</dbReference>
<dbReference type="InterPro" id="IPR025447">
    <property type="entry name" value="DUF4192"/>
</dbReference>
<dbReference type="RefSeq" id="WP_166280414.1">
    <property type="nucleotide sequence ID" value="NZ_JAANNP010000002.1"/>
</dbReference>
<feature type="region of interest" description="Disordered" evidence="1">
    <location>
        <begin position="344"/>
        <end position="379"/>
    </location>
</feature>
<accession>A0ABX0GVJ8</accession>
<evidence type="ECO:0000256" key="1">
    <source>
        <dbReference type="SAM" id="MobiDB-lite"/>
    </source>
</evidence>
<dbReference type="Proteomes" id="UP000800981">
    <property type="component" value="Unassembled WGS sequence"/>
</dbReference>
<evidence type="ECO:0000313" key="2">
    <source>
        <dbReference type="EMBL" id="NHC13726.1"/>
    </source>
</evidence>
<comment type="caution">
    <text evidence="2">The sequence shown here is derived from an EMBL/GenBank/DDBJ whole genome shotgun (WGS) entry which is preliminary data.</text>
</comment>
<sequence>MEQTVVRMNCPADLVSALPHLIGFTPEESLVVGCLHGPRKRLGVVMRFDLPDPEDEEQLALETVERVAEEEADAVFVVCVTGAPGGEADRDGLPRRHLVDHLLAEAAFLGIGWAEVLLARGGRWWSYDCEGPCCPPEGTPLPAGGTPAALHYASESALNGRAPLPDRAALVASIEPDLRPHRAAGLMLASVAAGRAVDEALRAGGPERLRRETLELLREAASRYASGRPGVDDVVAGRIVGGLADLTTRDHAMTLVLDVPAAALIALWTDLARTTVGPDAAPVCTLLGAVAYVRGDGALANVAFERALANDPDYSLARLLSSALQDQVPPRRLREVCVGTRADLLRSGGGPAPRRAKGGAARRSRSRGRARAGGRTRGR</sequence>
<evidence type="ECO:0000313" key="3">
    <source>
        <dbReference type="Proteomes" id="UP000800981"/>
    </source>
</evidence>
<name>A0ABX0GVJ8_9ACTN</name>
<proteinExistence type="predicted"/>
<gene>
    <name evidence="2" type="ORF">G9H71_08025</name>
</gene>
<dbReference type="EMBL" id="JAANNP010000002">
    <property type="protein sequence ID" value="NHC13726.1"/>
    <property type="molecule type" value="Genomic_DNA"/>
</dbReference>
<organism evidence="2 3">
    <name type="scientific">Motilibacter deserti</name>
    <dbReference type="NCBI Taxonomy" id="2714956"/>
    <lineage>
        <taxon>Bacteria</taxon>
        <taxon>Bacillati</taxon>
        <taxon>Actinomycetota</taxon>
        <taxon>Actinomycetes</taxon>
        <taxon>Motilibacterales</taxon>
        <taxon>Motilibacteraceae</taxon>
        <taxon>Motilibacter</taxon>
    </lineage>
</organism>
<reference evidence="2 3" key="1">
    <citation type="submission" date="2020-03" db="EMBL/GenBank/DDBJ databases">
        <title>Two novel Motilibacter sp.</title>
        <authorList>
            <person name="Liu S."/>
        </authorList>
    </citation>
    <scope>NUCLEOTIDE SEQUENCE [LARGE SCALE GENOMIC DNA]</scope>
    <source>
        <strain evidence="2 3">E257</strain>
    </source>
</reference>
<protein>
    <submittedName>
        <fullName evidence="2">DUF4192 domain-containing protein</fullName>
    </submittedName>
</protein>